<dbReference type="GO" id="GO:0016757">
    <property type="term" value="F:glycosyltransferase activity"/>
    <property type="evidence" value="ECO:0007669"/>
    <property type="project" value="UniProtKB-KW"/>
</dbReference>
<evidence type="ECO:0000256" key="2">
    <source>
        <dbReference type="ARBA" id="ARBA00011738"/>
    </source>
</evidence>
<name>A0A133VQL0_9EURY</name>
<evidence type="ECO:0000259" key="7">
    <source>
        <dbReference type="Pfam" id="PF00534"/>
    </source>
</evidence>
<comment type="subunit">
    <text evidence="2">Homodimer.</text>
</comment>
<dbReference type="GO" id="GO:0006006">
    <property type="term" value="P:glucose metabolic process"/>
    <property type="evidence" value="ECO:0007669"/>
    <property type="project" value="UniProtKB-KW"/>
</dbReference>
<proteinExistence type="inferred from homology"/>
<dbReference type="SUPFAM" id="SSF53756">
    <property type="entry name" value="UDP-Glycosyltransferase/glycogen phosphorylase"/>
    <property type="match status" value="1"/>
</dbReference>
<evidence type="ECO:0000256" key="3">
    <source>
        <dbReference type="ARBA" id="ARBA00022526"/>
    </source>
</evidence>
<keyword evidence="3" id="KW-0313">Glucose metabolism</keyword>
<dbReference type="PANTHER" id="PTHR47779">
    <property type="entry name" value="SYNTHASE (CCG-9), PUTATIVE (AFU_ORTHOLOGUE AFUA_3G12100)-RELATED"/>
    <property type="match status" value="1"/>
</dbReference>
<feature type="domain" description="Glycosyl transferase family 1" evidence="7">
    <location>
        <begin position="199"/>
        <end position="364"/>
    </location>
</feature>
<evidence type="ECO:0000313" key="10">
    <source>
        <dbReference type="Proteomes" id="UP000070175"/>
    </source>
</evidence>
<dbReference type="Proteomes" id="UP000070175">
    <property type="component" value="Unassembled WGS sequence"/>
</dbReference>
<feature type="domain" description="Trehalose synthase N-terminal" evidence="8">
    <location>
        <begin position="23"/>
        <end position="163"/>
    </location>
</feature>
<evidence type="ECO:0000256" key="1">
    <source>
        <dbReference type="ARBA" id="ARBA00009481"/>
    </source>
</evidence>
<evidence type="ECO:0000256" key="6">
    <source>
        <dbReference type="ARBA" id="ARBA00023277"/>
    </source>
</evidence>
<accession>A0A133VQL0</accession>
<organism evidence="9 10">
    <name type="scientific">candidate division MSBL1 archaeon SCGC-AAA382N08</name>
    <dbReference type="NCBI Taxonomy" id="1698285"/>
    <lineage>
        <taxon>Archaea</taxon>
        <taxon>Methanobacteriati</taxon>
        <taxon>Methanobacteriota</taxon>
        <taxon>candidate division MSBL1</taxon>
    </lineage>
</organism>
<keyword evidence="10" id="KW-1185">Reference proteome</keyword>
<protein>
    <submittedName>
        <fullName evidence="9">Uncharacterized protein</fullName>
    </submittedName>
</protein>
<keyword evidence="4" id="KW-0328">Glycosyltransferase</keyword>
<gene>
    <name evidence="9" type="ORF">AKJ56_00495</name>
</gene>
<dbReference type="Pfam" id="PF21269">
    <property type="entry name" value="TreT_GT1"/>
    <property type="match status" value="1"/>
</dbReference>
<dbReference type="Gene3D" id="3.40.50.2000">
    <property type="entry name" value="Glycogen Phosphorylase B"/>
    <property type="match status" value="2"/>
</dbReference>
<evidence type="ECO:0000313" key="9">
    <source>
        <dbReference type="EMBL" id="KXB08735.1"/>
    </source>
</evidence>
<dbReference type="EMBL" id="LHYJ01000004">
    <property type="protein sequence ID" value="KXB08735.1"/>
    <property type="molecule type" value="Genomic_DNA"/>
</dbReference>
<dbReference type="AlphaFoldDB" id="A0A133VQL0"/>
<comment type="similarity">
    <text evidence="1">Belongs to the glycosyltransferase group 1 family. Glycosyltransferase 4 subfamily.</text>
</comment>
<evidence type="ECO:0000256" key="4">
    <source>
        <dbReference type="ARBA" id="ARBA00022676"/>
    </source>
</evidence>
<comment type="caution">
    <text evidence="9">The sequence shown here is derived from an EMBL/GenBank/DDBJ whole genome shotgun (WGS) entry which is preliminary data.</text>
</comment>
<sequence length="390" mass="44744">MPGSKISEIYRKGTKLSKYHILQINSSYYGGGIAETLRNMIPLLNEIGVDVGWRAMVGSSDFFRVCKKFHNALLGDGINLTSMKKKVYEETNENFTNFTHIEHDLVVVHNHPSLPLIKFYKKRQPWIWRFHDDMSNATQEIIDYFKSFIIPFDEYIFQMGECALGEIREECKFIQPSIDPLSTKNQSIGKKKVYKYLDKIGVDPSRPIVSQVSHFDKHKDPLGVLEVFERIRKDMDCQLVLIGSMARYDPEGEDIYKQVLRRSQELEDVTIVLDPHDILINSVQRASDVVMQKSLKEGFGLAVAEALWKKTPVVGSRVGGIAKQIKDGENGYLVDPKDYDEAAKKVMDLLSDEHLRKKMGQNGRGNIKKNFLITRAIEDWLNVWTEILTP</sequence>
<dbReference type="Pfam" id="PF00534">
    <property type="entry name" value="Glycos_transf_1"/>
    <property type="match status" value="1"/>
</dbReference>
<reference evidence="9 10" key="1">
    <citation type="journal article" date="2016" name="Sci. Rep.">
        <title>Metabolic traits of an uncultured archaeal lineage -MSBL1- from brine pools of the Red Sea.</title>
        <authorList>
            <person name="Mwirichia R."/>
            <person name="Alam I."/>
            <person name="Rashid M."/>
            <person name="Vinu M."/>
            <person name="Ba-Alawi W."/>
            <person name="Anthony Kamau A."/>
            <person name="Kamanda Ngugi D."/>
            <person name="Goker M."/>
            <person name="Klenk H.P."/>
            <person name="Bajic V."/>
            <person name="Stingl U."/>
        </authorList>
    </citation>
    <scope>NUCLEOTIDE SEQUENCE [LARGE SCALE GENOMIC DNA]</scope>
    <source>
        <strain evidence="9">SCGC-AAA382N08</strain>
    </source>
</reference>
<dbReference type="InterPro" id="IPR001296">
    <property type="entry name" value="Glyco_trans_1"/>
</dbReference>
<keyword evidence="5" id="KW-0808">Transferase</keyword>
<dbReference type="PATRIC" id="fig|1698285.3.peg.411"/>
<dbReference type="PANTHER" id="PTHR47779:SF1">
    <property type="entry name" value="SYNTHASE (CCG-9), PUTATIVE (AFU_ORTHOLOGUE AFUA_3G12100)-RELATED"/>
    <property type="match status" value="1"/>
</dbReference>
<evidence type="ECO:0000256" key="5">
    <source>
        <dbReference type="ARBA" id="ARBA00022679"/>
    </source>
</evidence>
<dbReference type="InterPro" id="IPR052078">
    <property type="entry name" value="Trehalose_Metab_GTase"/>
</dbReference>
<dbReference type="InterPro" id="IPR049438">
    <property type="entry name" value="TreT_GT1"/>
</dbReference>
<keyword evidence="6" id="KW-0119">Carbohydrate metabolism</keyword>
<evidence type="ECO:0000259" key="8">
    <source>
        <dbReference type="Pfam" id="PF21269"/>
    </source>
</evidence>